<keyword evidence="2" id="KW-1185">Reference proteome</keyword>
<dbReference type="Proteomes" id="UP001374893">
    <property type="component" value="Chromosome"/>
</dbReference>
<dbReference type="RefSeq" id="WP_353415563.1">
    <property type="nucleotide sequence ID" value="NZ_BAABRH010000001.1"/>
</dbReference>
<organism evidence="1 2">
    <name type="scientific">Haloferula helveola</name>
    <dbReference type="NCBI Taxonomy" id="490095"/>
    <lineage>
        <taxon>Bacteria</taxon>
        <taxon>Pseudomonadati</taxon>
        <taxon>Verrucomicrobiota</taxon>
        <taxon>Verrucomicrobiia</taxon>
        <taxon>Verrucomicrobiales</taxon>
        <taxon>Verrucomicrobiaceae</taxon>
        <taxon>Haloferula</taxon>
    </lineage>
</organism>
<evidence type="ECO:0000313" key="2">
    <source>
        <dbReference type="Proteomes" id="UP001374893"/>
    </source>
</evidence>
<proteinExistence type="predicted"/>
<reference evidence="1 2" key="1">
    <citation type="submission" date="2021-06" db="EMBL/GenBank/DDBJ databases">
        <title>Complete genome of Haloferula helveola possessing various polysaccharide degrading enzymes.</title>
        <authorList>
            <person name="Takami H."/>
            <person name="Huang C."/>
            <person name="Hamasaki K."/>
        </authorList>
    </citation>
    <scope>NUCLEOTIDE SEQUENCE [LARGE SCALE GENOMIC DNA]</scope>
    <source>
        <strain evidence="1 2">CN-1</strain>
    </source>
</reference>
<protein>
    <submittedName>
        <fullName evidence="1">Uncharacterized protein</fullName>
    </submittedName>
</protein>
<sequence length="95" mass="10175">MRESTHSLTMSAPAVYRITVPGKLGDDFARHLEGLNLSEITGNGGTWVSVLVGRLIDQAALCGLLNSLYDLQLPILSVECIDVEATDRESTASSL</sequence>
<accession>A0ABM7RIS7</accession>
<name>A0ABM7RIS7_9BACT</name>
<gene>
    <name evidence="1" type="ORF">HAHE_35730</name>
</gene>
<dbReference type="EMBL" id="AP024702">
    <property type="protein sequence ID" value="BCX49665.1"/>
    <property type="molecule type" value="Genomic_DNA"/>
</dbReference>
<evidence type="ECO:0000313" key="1">
    <source>
        <dbReference type="EMBL" id="BCX49665.1"/>
    </source>
</evidence>